<dbReference type="Pfam" id="PF17899">
    <property type="entry name" value="Peptidase_M61_N"/>
    <property type="match status" value="1"/>
</dbReference>
<evidence type="ECO:0000259" key="2">
    <source>
        <dbReference type="Pfam" id="PF05299"/>
    </source>
</evidence>
<dbReference type="Proteomes" id="UP000566813">
    <property type="component" value="Unassembled WGS sequence"/>
</dbReference>
<evidence type="ECO:0000313" key="4">
    <source>
        <dbReference type="EMBL" id="MBC2665097.1"/>
    </source>
</evidence>
<dbReference type="Gene3D" id="2.60.40.3650">
    <property type="match status" value="1"/>
</dbReference>
<protein>
    <submittedName>
        <fullName evidence="4">M61 family metallopeptidase</fullName>
    </submittedName>
</protein>
<feature type="signal peptide" evidence="1">
    <location>
        <begin position="1"/>
        <end position="26"/>
    </location>
</feature>
<dbReference type="Gene3D" id="1.10.390.10">
    <property type="entry name" value="Neutral Protease Domain 2"/>
    <property type="match status" value="1"/>
</dbReference>
<accession>A0A7X1KL24</accession>
<proteinExistence type="predicted"/>
<dbReference type="PIRSF" id="PIRSF016493">
    <property type="entry name" value="Glycyl_aminpptds"/>
    <property type="match status" value="1"/>
</dbReference>
<evidence type="ECO:0000256" key="1">
    <source>
        <dbReference type="SAM" id="SignalP"/>
    </source>
</evidence>
<dbReference type="InterPro" id="IPR024191">
    <property type="entry name" value="Peptidase_M61"/>
</dbReference>
<gene>
    <name evidence="4" type="ORF">H7F51_06175</name>
</gene>
<dbReference type="RefSeq" id="WP_185663365.1">
    <property type="nucleotide sequence ID" value="NZ_JACLAW010000004.1"/>
</dbReference>
<keyword evidence="1" id="KW-0732">Signal</keyword>
<dbReference type="InterPro" id="IPR007963">
    <property type="entry name" value="Peptidase_M61_catalytic"/>
</dbReference>
<dbReference type="InterPro" id="IPR040756">
    <property type="entry name" value="Peptidase_M61_N"/>
</dbReference>
<reference evidence="4 5" key="1">
    <citation type="submission" date="2020-08" db="EMBL/GenBank/DDBJ databases">
        <title>The genome sequence of type strain Novosphingobium flavum NBRC 111647.</title>
        <authorList>
            <person name="Liu Y."/>
        </authorList>
    </citation>
    <scope>NUCLEOTIDE SEQUENCE [LARGE SCALE GENOMIC DNA]</scope>
    <source>
        <strain evidence="4 5">NBRC 111647</strain>
    </source>
</reference>
<dbReference type="SUPFAM" id="SSF50156">
    <property type="entry name" value="PDZ domain-like"/>
    <property type="match status" value="1"/>
</dbReference>
<feature type="chain" id="PRO_5030630525" evidence="1">
    <location>
        <begin position="27"/>
        <end position="659"/>
    </location>
</feature>
<dbReference type="InterPro" id="IPR036034">
    <property type="entry name" value="PDZ_sf"/>
</dbReference>
<organism evidence="4 5">
    <name type="scientific">Novosphingobium flavum</name>
    <dbReference type="NCBI Taxonomy" id="1778672"/>
    <lineage>
        <taxon>Bacteria</taxon>
        <taxon>Pseudomonadati</taxon>
        <taxon>Pseudomonadota</taxon>
        <taxon>Alphaproteobacteria</taxon>
        <taxon>Sphingomonadales</taxon>
        <taxon>Sphingomonadaceae</taxon>
        <taxon>Novosphingobium</taxon>
    </lineage>
</organism>
<name>A0A7X1KL24_9SPHN</name>
<feature type="domain" description="Peptidase M61 N-terminal" evidence="3">
    <location>
        <begin position="62"/>
        <end position="238"/>
    </location>
</feature>
<keyword evidence="5" id="KW-1185">Reference proteome</keyword>
<dbReference type="Pfam" id="PF05299">
    <property type="entry name" value="Peptidase_M61"/>
    <property type="match status" value="1"/>
</dbReference>
<evidence type="ECO:0000259" key="3">
    <source>
        <dbReference type="Pfam" id="PF17899"/>
    </source>
</evidence>
<feature type="domain" description="Peptidase M61 catalytic" evidence="2">
    <location>
        <begin position="331"/>
        <end position="447"/>
    </location>
</feature>
<dbReference type="EMBL" id="JACLAW010000004">
    <property type="protein sequence ID" value="MBC2665097.1"/>
    <property type="molecule type" value="Genomic_DNA"/>
</dbReference>
<sequence>MKTRALLTPLLSATLLGAAFPAPAPAQSPPRPLPPRALPQAVPIVREVPEARDLPYPGTIALSIDATDTLRALYKVTETIPVAPGTTRLTLLLPEWHPGKHSPAGTMAEIADLRFFAGERLLTWRRDPVDTFAFHVDVPAGTAAVTARFIHTSPIQPSEGRVTMSPELLNLQWTAITLYPAGHYIRQIRVKPEVTFPAGWTVFTALDGVQESAAPAGKRVTWAETDYEELTDSPIFAGINAARFDLGNRISLDVVADEAKFLELPPVGLAAYRALAAEALLLYGSRHFDHYDILLGLTDKIGGVGLEHLRSSENTMEQTALSDWAGMSWTRNVIPHELSHSWDGKYRRPARLWTPDYRTPMQDDLLWVYEGQNQFWGYVLAARSGVQSREVMLGTLATVAAGLAGMPGRGWRSVADTTADPIFASRKPKPWASLARGEDYYTEGALVWLEADQLIREGTRGKKGLDDFAKAFFGVNDGQQGQLTYEFEDVVAALNDVYPYDWATFLKTRIDQPGRPAPLAGIERGGYRLTWREEPNAFDKGRFTQSRGLSLTWSLGLALDKDGKVVACQWGSPCFDAGVVNGVKVTAVNGAAYSADALRGAVTAAKTGKAPIQLLVQRGERYQTVSIDYHGGLRYPWLERNGTGPAGLDALLAPRRTGP</sequence>
<evidence type="ECO:0000313" key="5">
    <source>
        <dbReference type="Proteomes" id="UP000566813"/>
    </source>
</evidence>
<dbReference type="InterPro" id="IPR027268">
    <property type="entry name" value="Peptidase_M4/M1_CTD_sf"/>
</dbReference>
<comment type="caution">
    <text evidence="4">The sequence shown here is derived from an EMBL/GenBank/DDBJ whole genome shotgun (WGS) entry which is preliminary data.</text>
</comment>
<dbReference type="AlphaFoldDB" id="A0A7X1KL24"/>